<dbReference type="AlphaFoldDB" id="A0A8J4SKP6"/>
<keyword evidence="1" id="KW-1133">Transmembrane helix</keyword>
<evidence type="ECO:0000256" key="1">
    <source>
        <dbReference type="SAM" id="Phobius"/>
    </source>
</evidence>
<evidence type="ECO:0000313" key="2">
    <source>
        <dbReference type="EMBL" id="KAF5400743.1"/>
    </source>
</evidence>
<accession>A0A8J4SKP6</accession>
<feature type="transmembrane region" description="Helical" evidence="1">
    <location>
        <begin position="6"/>
        <end position="26"/>
    </location>
</feature>
<keyword evidence="1" id="KW-0472">Membrane</keyword>
<sequence>MCYFEIMCIIRYILIGSFVLCFLFPIKVNPRSALNILYCYSCSSAQSGCGDPIDVRLENWKLYTVTVTRGCLSDMLENTMHREEMPSVRRHGYCNNAKSYQDYLLNHEPSKTLAMTVMGVFTSQHQSYKRYCFCNDWNGCNHAHTISRLSKSFVIFTAFFQVVLLAFFR</sequence>
<name>A0A8J4SKP6_9TREM</name>
<dbReference type="Proteomes" id="UP000748531">
    <property type="component" value="Unassembled WGS sequence"/>
</dbReference>
<dbReference type="EMBL" id="LUCH01002946">
    <property type="protein sequence ID" value="KAF5400743.1"/>
    <property type="molecule type" value="Genomic_DNA"/>
</dbReference>
<keyword evidence="1" id="KW-0812">Transmembrane</keyword>
<proteinExistence type="predicted"/>
<organism evidence="2 3">
    <name type="scientific">Paragonimus heterotremus</name>
    <dbReference type="NCBI Taxonomy" id="100268"/>
    <lineage>
        <taxon>Eukaryota</taxon>
        <taxon>Metazoa</taxon>
        <taxon>Spiralia</taxon>
        <taxon>Lophotrochozoa</taxon>
        <taxon>Platyhelminthes</taxon>
        <taxon>Trematoda</taxon>
        <taxon>Digenea</taxon>
        <taxon>Plagiorchiida</taxon>
        <taxon>Troglotremata</taxon>
        <taxon>Troglotrematidae</taxon>
        <taxon>Paragonimus</taxon>
    </lineage>
</organism>
<gene>
    <name evidence="2" type="ORF">PHET_05558</name>
</gene>
<feature type="transmembrane region" description="Helical" evidence="1">
    <location>
        <begin position="152"/>
        <end position="168"/>
    </location>
</feature>
<evidence type="ECO:0000313" key="3">
    <source>
        <dbReference type="Proteomes" id="UP000748531"/>
    </source>
</evidence>
<dbReference type="OrthoDB" id="6249205at2759"/>
<reference evidence="2" key="1">
    <citation type="submission" date="2019-05" db="EMBL/GenBank/DDBJ databases">
        <title>Annotation for the trematode Paragonimus heterotremus.</title>
        <authorList>
            <person name="Choi Y.-J."/>
        </authorList>
    </citation>
    <scope>NUCLEOTIDE SEQUENCE</scope>
    <source>
        <strain evidence="2">LC</strain>
    </source>
</reference>
<keyword evidence="3" id="KW-1185">Reference proteome</keyword>
<comment type="caution">
    <text evidence="2">The sequence shown here is derived from an EMBL/GenBank/DDBJ whole genome shotgun (WGS) entry which is preliminary data.</text>
</comment>
<protein>
    <submittedName>
        <fullName evidence="2">Steroid dehydrogenase</fullName>
    </submittedName>
</protein>